<gene>
    <name evidence="1" type="ORF">PGLA2088_LOCUS928</name>
</gene>
<comment type="caution">
    <text evidence="1">The sequence shown here is derived from an EMBL/GenBank/DDBJ whole genome shotgun (WGS) entry which is preliminary data.</text>
</comment>
<dbReference type="AlphaFoldDB" id="A0A813GX31"/>
<evidence type="ECO:0000313" key="2">
    <source>
        <dbReference type="Proteomes" id="UP000626109"/>
    </source>
</evidence>
<name>A0A813GX31_POLGL</name>
<organism evidence="1 2">
    <name type="scientific">Polarella glacialis</name>
    <name type="common">Dinoflagellate</name>
    <dbReference type="NCBI Taxonomy" id="89957"/>
    <lineage>
        <taxon>Eukaryota</taxon>
        <taxon>Sar</taxon>
        <taxon>Alveolata</taxon>
        <taxon>Dinophyceae</taxon>
        <taxon>Suessiales</taxon>
        <taxon>Suessiaceae</taxon>
        <taxon>Polarella</taxon>
    </lineage>
</organism>
<feature type="non-terminal residue" evidence="1">
    <location>
        <position position="203"/>
    </location>
</feature>
<evidence type="ECO:0000313" key="1">
    <source>
        <dbReference type="EMBL" id="CAE8629830.1"/>
    </source>
</evidence>
<sequence length="203" mass="21778">MGCGCGKDGQVVSAAQKEPLPASLAAASRGRFQSSLPSFAEGRRDFARIFLPGRQIFIWTPDMPNIRPLKPSAGPSSAHIGDLNELAVAKAEELFRDSLTAQLTQACGGSAPPAKLVDLLSRRAMRAMTVNVGIDFATKMDLLPTFLQPFFLIIVLSDLSEARAATYGFVAANTKQIVGDRPESKRTPFCVRLLSPDLLSASE</sequence>
<reference evidence="1" key="1">
    <citation type="submission" date="2021-02" db="EMBL/GenBank/DDBJ databases">
        <authorList>
            <person name="Dougan E. K."/>
            <person name="Rhodes N."/>
            <person name="Thang M."/>
            <person name="Chan C."/>
        </authorList>
    </citation>
    <scope>NUCLEOTIDE SEQUENCE</scope>
</reference>
<proteinExistence type="predicted"/>
<dbReference type="Proteomes" id="UP000626109">
    <property type="component" value="Unassembled WGS sequence"/>
</dbReference>
<dbReference type="EMBL" id="CAJNNW010000666">
    <property type="protein sequence ID" value="CAE8629830.1"/>
    <property type="molecule type" value="Genomic_DNA"/>
</dbReference>
<protein>
    <submittedName>
        <fullName evidence="1">Uncharacterized protein</fullName>
    </submittedName>
</protein>
<accession>A0A813GX31</accession>